<dbReference type="GO" id="GO:0015658">
    <property type="term" value="F:branched-chain amino acid transmembrane transporter activity"/>
    <property type="evidence" value="ECO:0007669"/>
    <property type="project" value="InterPro"/>
</dbReference>
<feature type="transmembrane region" description="Helical" evidence="6">
    <location>
        <begin position="118"/>
        <end position="143"/>
    </location>
</feature>
<feature type="transmembrane region" description="Helical" evidence="6">
    <location>
        <begin position="201"/>
        <end position="219"/>
    </location>
</feature>
<feature type="transmembrane region" description="Helical" evidence="6">
    <location>
        <begin position="60"/>
        <end position="81"/>
    </location>
</feature>
<dbReference type="GO" id="GO:0005886">
    <property type="term" value="C:plasma membrane"/>
    <property type="evidence" value="ECO:0007669"/>
    <property type="project" value="UniProtKB-SubCell"/>
</dbReference>
<evidence type="ECO:0000256" key="1">
    <source>
        <dbReference type="ARBA" id="ARBA00004651"/>
    </source>
</evidence>
<organism evidence="7 8">
    <name type="scientific">Nakamurella alba</name>
    <dbReference type="NCBI Taxonomy" id="2665158"/>
    <lineage>
        <taxon>Bacteria</taxon>
        <taxon>Bacillati</taxon>
        <taxon>Actinomycetota</taxon>
        <taxon>Actinomycetes</taxon>
        <taxon>Nakamurellales</taxon>
        <taxon>Nakamurellaceae</taxon>
        <taxon>Nakamurella</taxon>
    </lineage>
</organism>
<evidence type="ECO:0000313" key="7">
    <source>
        <dbReference type="EMBL" id="MTD13417.1"/>
    </source>
</evidence>
<keyword evidence="2" id="KW-1003">Cell membrane</keyword>
<feature type="transmembrane region" description="Helical" evidence="6">
    <location>
        <begin position="6"/>
        <end position="25"/>
    </location>
</feature>
<reference evidence="7 8" key="1">
    <citation type="submission" date="2019-11" db="EMBL/GenBank/DDBJ databases">
        <authorList>
            <person name="Jiang L.-Q."/>
        </authorList>
    </citation>
    <scope>NUCLEOTIDE SEQUENCE [LARGE SCALE GENOMIC DNA]</scope>
    <source>
        <strain evidence="7 8">YIM 132087</strain>
    </source>
</reference>
<keyword evidence="5 6" id="KW-0472">Membrane</keyword>
<keyword evidence="4 6" id="KW-1133">Transmembrane helix</keyword>
<evidence type="ECO:0000256" key="3">
    <source>
        <dbReference type="ARBA" id="ARBA00022692"/>
    </source>
</evidence>
<proteinExistence type="predicted"/>
<sequence length="312" mass="32301">MIQWFDANIILIQTTAVSIVLALSVQFPMRCGVFSFGGIGAFGLGAYTGALLIIHQDVSPFLAVAAATLVGAVVSLALGVLVQRLRGLYLAMSTVAFCLIITVLATNGGTLTGGANGLFGVITTFGVVEMWSLVVVVVALVAATEHGKLARRIAVVRDDPELASSIGISNGFYRLLAFGVSGALGGCAGTLSVLVRTTVSPAEIGFPLVVLALTMIIVGGARSWKGAVIGAVIFTWLPEILTFVGEWQAVIYGFVVAIAVIWFPRGIYGLFVDAALRRGQRRRAATTAPAALADAAGDAAVPQLVPDQAGEK</sequence>
<dbReference type="InterPro" id="IPR043428">
    <property type="entry name" value="LivM-like"/>
</dbReference>
<feature type="transmembrane region" description="Helical" evidence="6">
    <location>
        <begin position="88"/>
        <end position="106"/>
    </location>
</feature>
<feature type="transmembrane region" description="Helical" evidence="6">
    <location>
        <begin position="226"/>
        <end position="244"/>
    </location>
</feature>
<feature type="transmembrane region" description="Helical" evidence="6">
    <location>
        <begin position="32"/>
        <end position="54"/>
    </location>
</feature>
<keyword evidence="3 6" id="KW-0812">Transmembrane</keyword>
<gene>
    <name evidence="7" type="ORF">GIS00_05595</name>
</gene>
<dbReference type="Pfam" id="PF02653">
    <property type="entry name" value="BPD_transp_2"/>
    <property type="match status" value="1"/>
</dbReference>
<comment type="caution">
    <text evidence="7">The sequence shown here is derived from an EMBL/GenBank/DDBJ whole genome shotgun (WGS) entry which is preliminary data.</text>
</comment>
<dbReference type="Proteomes" id="UP000460221">
    <property type="component" value="Unassembled WGS sequence"/>
</dbReference>
<dbReference type="InterPro" id="IPR001851">
    <property type="entry name" value="ABC_transp_permease"/>
</dbReference>
<dbReference type="AlphaFoldDB" id="A0A7K1FH08"/>
<dbReference type="PANTHER" id="PTHR30482">
    <property type="entry name" value="HIGH-AFFINITY BRANCHED-CHAIN AMINO ACID TRANSPORT SYSTEM PERMEASE"/>
    <property type="match status" value="1"/>
</dbReference>
<dbReference type="RefSeq" id="WP_322097551.1">
    <property type="nucleotide sequence ID" value="NZ_WLYK01000001.1"/>
</dbReference>
<evidence type="ECO:0000256" key="5">
    <source>
        <dbReference type="ARBA" id="ARBA00023136"/>
    </source>
</evidence>
<feature type="transmembrane region" description="Helical" evidence="6">
    <location>
        <begin position="175"/>
        <end position="195"/>
    </location>
</feature>
<evidence type="ECO:0000256" key="2">
    <source>
        <dbReference type="ARBA" id="ARBA00022475"/>
    </source>
</evidence>
<evidence type="ECO:0000313" key="8">
    <source>
        <dbReference type="Proteomes" id="UP000460221"/>
    </source>
</evidence>
<comment type="subcellular location">
    <subcellularLocation>
        <location evidence="1">Cell membrane</location>
        <topology evidence="1">Multi-pass membrane protein</topology>
    </subcellularLocation>
</comment>
<accession>A0A7K1FH08</accession>
<feature type="transmembrane region" description="Helical" evidence="6">
    <location>
        <begin position="250"/>
        <end position="272"/>
    </location>
</feature>
<dbReference type="CDD" id="cd06581">
    <property type="entry name" value="TM_PBP1_LivM_like"/>
    <property type="match status" value="1"/>
</dbReference>
<keyword evidence="8" id="KW-1185">Reference proteome</keyword>
<name>A0A7K1FH08_9ACTN</name>
<evidence type="ECO:0000256" key="6">
    <source>
        <dbReference type="SAM" id="Phobius"/>
    </source>
</evidence>
<dbReference type="EMBL" id="WLYK01000001">
    <property type="protein sequence ID" value="MTD13417.1"/>
    <property type="molecule type" value="Genomic_DNA"/>
</dbReference>
<protein>
    <submittedName>
        <fullName evidence="7">Branched-chain amino acid ABC transporter permease</fullName>
    </submittedName>
</protein>
<evidence type="ECO:0000256" key="4">
    <source>
        <dbReference type="ARBA" id="ARBA00022989"/>
    </source>
</evidence>
<dbReference type="PANTHER" id="PTHR30482:SF10">
    <property type="entry name" value="HIGH-AFFINITY BRANCHED-CHAIN AMINO ACID TRANSPORT PROTEIN BRAE"/>
    <property type="match status" value="1"/>
</dbReference>